<dbReference type="InterPro" id="IPR036909">
    <property type="entry name" value="Cyt_c-like_dom_sf"/>
</dbReference>
<protein>
    <submittedName>
        <fullName evidence="10">Cytochrome c family protein</fullName>
    </submittedName>
</protein>
<dbReference type="PRINTS" id="PR00604">
    <property type="entry name" value="CYTCHRMECIAB"/>
</dbReference>
<evidence type="ECO:0000256" key="1">
    <source>
        <dbReference type="ARBA" id="ARBA00022448"/>
    </source>
</evidence>
<keyword evidence="3 6" id="KW-0479">Metal-binding</keyword>
<dbReference type="PROSITE" id="PS51007">
    <property type="entry name" value="CYTC"/>
    <property type="match status" value="1"/>
</dbReference>
<evidence type="ECO:0000256" key="7">
    <source>
        <dbReference type="SAM" id="MobiDB-lite"/>
    </source>
</evidence>
<keyword evidence="2 6" id="KW-0349">Heme</keyword>
<feature type="region of interest" description="Disordered" evidence="7">
    <location>
        <begin position="177"/>
        <end position="210"/>
    </location>
</feature>
<organism evidence="10 11">
    <name type="scientific">Chelatococcus reniformis</name>
    <dbReference type="NCBI Taxonomy" id="1494448"/>
    <lineage>
        <taxon>Bacteria</taxon>
        <taxon>Pseudomonadati</taxon>
        <taxon>Pseudomonadota</taxon>
        <taxon>Alphaproteobacteria</taxon>
        <taxon>Hyphomicrobiales</taxon>
        <taxon>Chelatococcaceae</taxon>
        <taxon>Chelatococcus</taxon>
    </lineage>
</organism>
<dbReference type="RefSeq" id="WP_188611176.1">
    <property type="nucleotide sequence ID" value="NZ_BMGG01000008.1"/>
</dbReference>
<evidence type="ECO:0000256" key="8">
    <source>
        <dbReference type="SAM" id="Phobius"/>
    </source>
</evidence>
<name>A0A916UN01_9HYPH</name>
<evidence type="ECO:0000256" key="3">
    <source>
        <dbReference type="ARBA" id="ARBA00022723"/>
    </source>
</evidence>
<dbReference type="InterPro" id="IPR002327">
    <property type="entry name" value="Cyt_c_1A/1B"/>
</dbReference>
<proteinExistence type="predicted"/>
<evidence type="ECO:0000313" key="11">
    <source>
        <dbReference type="Proteomes" id="UP000637002"/>
    </source>
</evidence>
<dbReference type="AlphaFoldDB" id="A0A916UN01"/>
<accession>A0A916UN01</accession>
<gene>
    <name evidence="10" type="primary">cycM</name>
    <name evidence="10" type="ORF">GCM10010994_42330</name>
</gene>
<dbReference type="SUPFAM" id="SSF46626">
    <property type="entry name" value="Cytochrome c"/>
    <property type="match status" value="1"/>
</dbReference>
<keyword evidence="11" id="KW-1185">Reference proteome</keyword>
<keyword evidence="8" id="KW-0812">Transmembrane</keyword>
<sequence>MDSFELNKIAGAVLGTLMFAVGLNILAGMLFTAHPPAVPGYDLPQAAEGADAGAGAAPQAPAEPLPVLLAKADAAKGEKAVAKCKACHSFEKGGPNKIGPDLFGVVGRPIAGHEGFNYSQALKAFGAGGNWDFEKVNLFITNPKKDVPGTLMNFAGVSKPEERADILVYLNSLSDSPQPLPKPEAAPAADAAPAAGAAPAPAAPAPAGKH</sequence>
<dbReference type="GO" id="GO:0020037">
    <property type="term" value="F:heme binding"/>
    <property type="evidence" value="ECO:0007669"/>
    <property type="project" value="InterPro"/>
</dbReference>
<reference evidence="10" key="1">
    <citation type="journal article" date="2014" name="Int. J. Syst. Evol. Microbiol.">
        <title>Complete genome sequence of Corynebacterium casei LMG S-19264T (=DSM 44701T), isolated from a smear-ripened cheese.</title>
        <authorList>
            <consortium name="US DOE Joint Genome Institute (JGI-PGF)"/>
            <person name="Walter F."/>
            <person name="Albersmeier A."/>
            <person name="Kalinowski J."/>
            <person name="Ruckert C."/>
        </authorList>
    </citation>
    <scope>NUCLEOTIDE SEQUENCE</scope>
    <source>
        <strain evidence="10">CGMCC 1.12919</strain>
    </source>
</reference>
<evidence type="ECO:0000256" key="6">
    <source>
        <dbReference type="PROSITE-ProRule" id="PRU00433"/>
    </source>
</evidence>
<feature type="transmembrane region" description="Helical" evidence="8">
    <location>
        <begin position="12"/>
        <end position="31"/>
    </location>
</feature>
<keyword evidence="8" id="KW-0472">Membrane</keyword>
<dbReference type="PANTHER" id="PTHR11961">
    <property type="entry name" value="CYTOCHROME C"/>
    <property type="match status" value="1"/>
</dbReference>
<evidence type="ECO:0000256" key="5">
    <source>
        <dbReference type="ARBA" id="ARBA00023004"/>
    </source>
</evidence>
<keyword evidence="4" id="KW-0249">Electron transport</keyword>
<dbReference type="GO" id="GO:0009055">
    <property type="term" value="F:electron transfer activity"/>
    <property type="evidence" value="ECO:0007669"/>
    <property type="project" value="InterPro"/>
</dbReference>
<reference evidence="10" key="2">
    <citation type="submission" date="2020-09" db="EMBL/GenBank/DDBJ databases">
        <authorList>
            <person name="Sun Q."/>
            <person name="Zhou Y."/>
        </authorList>
    </citation>
    <scope>NUCLEOTIDE SEQUENCE</scope>
    <source>
        <strain evidence="10">CGMCC 1.12919</strain>
    </source>
</reference>
<dbReference type="Gene3D" id="1.10.760.10">
    <property type="entry name" value="Cytochrome c-like domain"/>
    <property type="match status" value="1"/>
</dbReference>
<evidence type="ECO:0000313" key="10">
    <source>
        <dbReference type="EMBL" id="GGC79847.1"/>
    </source>
</evidence>
<dbReference type="EMBL" id="BMGG01000008">
    <property type="protein sequence ID" value="GGC79847.1"/>
    <property type="molecule type" value="Genomic_DNA"/>
</dbReference>
<comment type="caution">
    <text evidence="10">The sequence shown here is derived from an EMBL/GenBank/DDBJ whole genome shotgun (WGS) entry which is preliminary data.</text>
</comment>
<feature type="compositionally biased region" description="Low complexity" evidence="7">
    <location>
        <begin position="185"/>
        <end position="210"/>
    </location>
</feature>
<keyword evidence="1" id="KW-0813">Transport</keyword>
<dbReference type="GO" id="GO:0046872">
    <property type="term" value="F:metal ion binding"/>
    <property type="evidence" value="ECO:0007669"/>
    <property type="project" value="UniProtKB-KW"/>
</dbReference>
<keyword evidence="5 6" id="KW-0408">Iron</keyword>
<feature type="domain" description="Cytochrome c" evidence="9">
    <location>
        <begin position="72"/>
        <end position="174"/>
    </location>
</feature>
<evidence type="ECO:0000256" key="2">
    <source>
        <dbReference type="ARBA" id="ARBA00022617"/>
    </source>
</evidence>
<evidence type="ECO:0000256" key="4">
    <source>
        <dbReference type="ARBA" id="ARBA00022982"/>
    </source>
</evidence>
<keyword evidence="8" id="KW-1133">Transmembrane helix</keyword>
<evidence type="ECO:0000259" key="9">
    <source>
        <dbReference type="PROSITE" id="PS51007"/>
    </source>
</evidence>
<dbReference type="InterPro" id="IPR009056">
    <property type="entry name" value="Cyt_c-like_dom"/>
</dbReference>
<dbReference type="Proteomes" id="UP000637002">
    <property type="component" value="Unassembled WGS sequence"/>
</dbReference>